<evidence type="ECO:0000256" key="1">
    <source>
        <dbReference type="SAM" id="Phobius"/>
    </source>
</evidence>
<evidence type="ECO:0000313" key="3">
    <source>
        <dbReference type="Proteomes" id="UP001603857"/>
    </source>
</evidence>
<accession>A0ABD1LLA4</accession>
<dbReference type="AlphaFoldDB" id="A0ABD1LLA4"/>
<protein>
    <submittedName>
        <fullName evidence="2">Uncharacterized protein</fullName>
    </submittedName>
</protein>
<evidence type="ECO:0000313" key="2">
    <source>
        <dbReference type="EMBL" id="KAL2324285.1"/>
    </source>
</evidence>
<name>A0ABD1LLA4_9FABA</name>
<feature type="transmembrane region" description="Helical" evidence="1">
    <location>
        <begin position="7"/>
        <end position="27"/>
    </location>
</feature>
<dbReference type="EMBL" id="JBGMDY010000008">
    <property type="protein sequence ID" value="KAL2324285.1"/>
    <property type="molecule type" value="Genomic_DNA"/>
</dbReference>
<reference evidence="2 3" key="1">
    <citation type="submission" date="2024-08" db="EMBL/GenBank/DDBJ databases">
        <title>Insights into the chromosomal genome structure of Flemingia macrophylla.</title>
        <authorList>
            <person name="Ding Y."/>
            <person name="Zhao Y."/>
            <person name="Bi W."/>
            <person name="Wu M."/>
            <person name="Zhao G."/>
            <person name="Gong Y."/>
            <person name="Li W."/>
            <person name="Zhang P."/>
        </authorList>
    </citation>
    <scope>NUCLEOTIDE SEQUENCE [LARGE SCALE GENOMIC DNA]</scope>
    <source>
        <strain evidence="2">DYQJB</strain>
        <tissue evidence="2">Leaf</tissue>
    </source>
</reference>
<organism evidence="2 3">
    <name type="scientific">Flemingia macrophylla</name>
    <dbReference type="NCBI Taxonomy" id="520843"/>
    <lineage>
        <taxon>Eukaryota</taxon>
        <taxon>Viridiplantae</taxon>
        <taxon>Streptophyta</taxon>
        <taxon>Embryophyta</taxon>
        <taxon>Tracheophyta</taxon>
        <taxon>Spermatophyta</taxon>
        <taxon>Magnoliopsida</taxon>
        <taxon>eudicotyledons</taxon>
        <taxon>Gunneridae</taxon>
        <taxon>Pentapetalae</taxon>
        <taxon>rosids</taxon>
        <taxon>fabids</taxon>
        <taxon>Fabales</taxon>
        <taxon>Fabaceae</taxon>
        <taxon>Papilionoideae</taxon>
        <taxon>50 kb inversion clade</taxon>
        <taxon>NPAAA clade</taxon>
        <taxon>indigoferoid/millettioid clade</taxon>
        <taxon>Phaseoleae</taxon>
        <taxon>Flemingia</taxon>
    </lineage>
</organism>
<comment type="caution">
    <text evidence="2">The sequence shown here is derived from an EMBL/GenBank/DDBJ whole genome shotgun (WGS) entry which is preliminary data.</text>
</comment>
<sequence length="89" mass="9856">MKTTQRALLGIFVLILTHFFICSIVSITSETRSNMIGTCPPRKLLARVSSFSANLDKLKIAYEAPQISVTTSLRKNPPSNSNPIHNKLL</sequence>
<gene>
    <name evidence="2" type="ORF">Fmac_023343</name>
</gene>
<keyword evidence="1" id="KW-1133">Transmembrane helix</keyword>
<keyword evidence="1" id="KW-0812">Transmembrane</keyword>
<keyword evidence="1" id="KW-0472">Membrane</keyword>
<dbReference type="Proteomes" id="UP001603857">
    <property type="component" value="Unassembled WGS sequence"/>
</dbReference>
<proteinExistence type="predicted"/>
<keyword evidence="3" id="KW-1185">Reference proteome</keyword>